<evidence type="ECO:0000256" key="4">
    <source>
        <dbReference type="ARBA" id="ARBA00022840"/>
    </source>
</evidence>
<sequence>MMNSRVVIAGTQSGVGKTTLSIGLMAALTKQGYDVQPYKVGPDYIDPGFHTLVTSNQAWNLDSCFLGAEGCKEIFQYSAPGSDIAVIEGVMGLFDGKNAKQGQGSTAHIAKILDAPVVLVMDVKKMARSAAAVAYGYKNFDPDLNLAGVILNNVGSEGHYQLVKNSLAEVGVEVLGYVPYQSDLELPERHLGLVPTTESKELDDFIAQLVALIEENINLEQLLALSQPQSAVEVEERTIFKEEQDYDLTLGVAYDQAFNFYYQANLELLANKGVSLKYFSPLTDNQLPEVDGLYIGGGFPESFISQLAANQSLQEDIYEQVTAGLPTYAECGGLMYLSEQVIDSQGNSFPMVGLISGQVEMTDSLQAMGYVEAKVVKDNILFKTGDKVLGHEFHYSKLSNVDSDINYSYQLWGGKGAAGRSEGIMRDNLLASYLHLHFANQPRFVDRFLTECSKYQKGGVR</sequence>
<feature type="site" description="Increases nucleophilicity of active site Cys" evidence="7">
    <location>
        <position position="435"/>
    </location>
</feature>
<dbReference type="RefSeq" id="WP_239551059.1">
    <property type="nucleotide sequence ID" value="NZ_JAFBDQ010000009.1"/>
</dbReference>
<keyword evidence="6 7" id="KW-0315">Glutamine amidotransferase</keyword>
<dbReference type="AlphaFoldDB" id="A0A938XPK3"/>
<comment type="cofactor">
    <cofactor evidence="1 7">
        <name>Mg(2+)</name>
        <dbReference type="ChEBI" id="CHEBI:18420"/>
    </cofactor>
</comment>
<feature type="domain" description="CobQ/CobB/MinD/ParA nucleotide binding" evidence="8">
    <location>
        <begin position="6"/>
        <end position="191"/>
    </location>
</feature>
<evidence type="ECO:0000256" key="5">
    <source>
        <dbReference type="ARBA" id="ARBA00022842"/>
    </source>
</evidence>
<proteinExistence type="inferred from homology"/>
<keyword evidence="11" id="KW-1185">Reference proteome</keyword>
<evidence type="ECO:0000256" key="7">
    <source>
        <dbReference type="HAMAP-Rule" id="MF_00027"/>
    </source>
</evidence>
<comment type="function">
    <text evidence="7">Catalyzes the ATP-dependent amidation of the two carboxylate groups at positions a and c of cobyrinate, using either L-glutamine or ammonia as the nitrogen source.</text>
</comment>
<name>A0A938XPK3_9FIRM</name>
<dbReference type="NCBIfam" id="NF002204">
    <property type="entry name" value="PRK01077.1"/>
    <property type="match status" value="1"/>
</dbReference>
<dbReference type="Proteomes" id="UP000774000">
    <property type="component" value="Unassembled WGS sequence"/>
</dbReference>
<comment type="caution">
    <text evidence="10">The sequence shown here is derived from an EMBL/GenBank/DDBJ whole genome shotgun (WGS) entry which is preliminary data.</text>
</comment>
<dbReference type="PANTHER" id="PTHR43873:SF1">
    <property type="entry name" value="COBYRINATE A,C-DIAMIDE SYNTHASE"/>
    <property type="match status" value="1"/>
</dbReference>
<keyword evidence="7" id="KW-0169">Cobalamin biosynthesis</keyword>
<dbReference type="HAMAP" id="MF_00027">
    <property type="entry name" value="CobB_CbiA"/>
    <property type="match status" value="1"/>
</dbReference>
<protein>
    <recommendedName>
        <fullName evidence="7">Cobyrinate a,c-diamide synthase</fullName>
        <ecNumber evidence="7">6.3.5.11</ecNumber>
    </recommendedName>
    <alternativeName>
        <fullName evidence="7">Cobyrinic acid a,c-diamide synthetase</fullName>
    </alternativeName>
</protein>
<dbReference type="Gene3D" id="3.40.50.880">
    <property type="match status" value="1"/>
</dbReference>
<feature type="active site" description="Nucleophile" evidence="7">
    <location>
        <position position="331"/>
    </location>
</feature>
<dbReference type="GO" id="GO:0005524">
    <property type="term" value="F:ATP binding"/>
    <property type="evidence" value="ECO:0007669"/>
    <property type="project" value="UniProtKB-UniRule"/>
</dbReference>
<keyword evidence="5 7" id="KW-0460">Magnesium</keyword>
<evidence type="ECO:0000256" key="3">
    <source>
        <dbReference type="ARBA" id="ARBA00022741"/>
    </source>
</evidence>
<comment type="domain">
    <text evidence="7">Comprises of two domains. The C-terminal domain contains the binding site for glutamine and catalyzes the hydrolysis of this substrate to glutamate and ammonia. The N-terminal domain is anticipated to bind ATP and cobyrinate and catalyzes the ultimate synthesis of the diamide product. The ammonia produced via the glutaminase domain is probably translocated to the adjacent domain via a molecular tunnel, where it reacts with an activated intermediate.</text>
</comment>
<gene>
    <name evidence="7" type="primary">cbiA</name>
    <name evidence="10" type="ORF">JOC47_001967</name>
</gene>
<evidence type="ECO:0000259" key="9">
    <source>
        <dbReference type="Pfam" id="PF07685"/>
    </source>
</evidence>
<dbReference type="Pfam" id="PF07685">
    <property type="entry name" value="GATase_3"/>
    <property type="match status" value="1"/>
</dbReference>
<dbReference type="SUPFAM" id="SSF52317">
    <property type="entry name" value="Class I glutamine amidotransferase-like"/>
    <property type="match status" value="1"/>
</dbReference>
<evidence type="ECO:0000256" key="2">
    <source>
        <dbReference type="ARBA" id="ARBA00022598"/>
    </source>
</evidence>
<keyword evidence="3 7" id="KW-0547">Nucleotide-binding</keyword>
<comment type="miscellaneous">
    <text evidence="7">The a and c carboxylates of cobyrinate are activated for nucleophilic attack via formation of a phosphorylated intermediate by ATP. CbiA catalyzes first the amidation of the c-carboxylate, and then that of the a-carboxylate.</text>
</comment>
<dbReference type="GO" id="GO:0042242">
    <property type="term" value="F:cobyrinic acid a,c-diamide synthase activity"/>
    <property type="evidence" value="ECO:0007669"/>
    <property type="project" value="UniProtKB-UniRule"/>
</dbReference>
<dbReference type="EC" id="6.3.5.11" evidence="7"/>
<dbReference type="InterPro" id="IPR011698">
    <property type="entry name" value="GATase_3"/>
</dbReference>
<evidence type="ECO:0000313" key="11">
    <source>
        <dbReference type="Proteomes" id="UP000774000"/>
    </source>
</evidence>
<organism evidence="10 11">
    <name type="scientific">Halanaerobacter jeridensis</name>
    <dbReference type="NCBI Taxonomy" id="706427"/>
    <lineage>
        <taxon>Bacteria</taxon>
        <taxon>Bacillati</taxon>
        <taxon>Bacillota</taxon>
        <taxon>Clostridia</taxon>
        <taxon>Halanaerobiales</taxon>
        <taxon>Halobacteroidaceae</taxon>
        <taxon>Halanaerobacter</taxon>
    </lineage>
</organism>
<comment type="similarity">
    <text evidence="7">Belongs to the CobB/CbiA family.</text>
</comment>
<dbReference type="Gene3D" id="3.40.50.300">
    <property type="entry name" value="P-loop containing nucleotide triphosphate hydrolases"/>
    <property type="match status" value="2"/>
</dbReference>
<dbReference type="InterPro" id="IPR002586">
    <property type="entry name" value="CobQ/CobB/MinD/ParA_Nub-bd_dom"/>
</dbReference>
<evidence type="ECO:0000259" key="8">
    <source>
        <dbReference type="Pfam" id="PF01656"/>
    </source>
</evidence>
<comment type="catalytic activity">
    <reaction evidence="7">
        <text>cob(II)yrinate + 2 L-glutamine + 2 ATP + 2 H2O = cob(II)yrinate a,c diamide + 2 L-glutamate + 2 ADP + 2 phosphate + 2 H(+)</text>
        <dbReference type="Rhea" id="RHEA:26289"/>
        <dbReference type="ChEBI" id="CHEBI:15377"/>
        <dbReference type="ChEBI" id="CHEBI:15378"/>
        <dbReference type="ChEBI" id="CHEBI:29985"/>
        <dbReference type="ChEBI" id="CHEBI:30616"/>
        <dbReference type="ChEBI" id="CHEBI:43474"/>
        <dbReference type="ChEBI" id="CHEBI:58359"/>
        <dbReference type="ChEBI" id="CHEBI:58537"/>
        <dbReference type="ChEBI" id="CHEBI:58894"/>
        <dbReference type="ChEBI" id="CHEBI:456216"/>
        <dbReference type="EC" id="6.3.5.11"/>
    </reaction>
</comment>
<dbReference type="SUPFAM" id="SSF52540">
    <property type="entry name" value="P-loop containing nucleoside triphosphate hydrolases"/>
    <property type="match status" value="1"/>
</dbReference>
<dbReference type="PROSITE" id="PS51274">
    <property type="entry name" value="GATASE_COBBQ"/>
    <property type="match status" value="1"/>
</dbReference>
<dbReference type="InterPro" id="IPR027417">
    <property type="entry name" value="P-loop_NTPase"/>
</dbReference>
<dbReference type="PANTHER" id="PTHR43873">
    <property type="entry name" value="COBYRINATE A,C-DIAMIDE SYNTHASE"/>
    <property type="match status" value="1"/>
</dbReference>
<dbReference type="NCBIfam" id="TIGR00379">
    <property type="entry name" value="cobB"/>
    <property type="match status" value="1"/>
</dbReference>
<dbReference type="CDD" id="cd05388">
    <property type="entry name" value="CobB_N"/>
    <property type="match status" value="1"/>
</dbReference>
<comment type="pathway">
    <text evidence="7">Cofactor biosynthesis; adenosylcobalamin biosynthesis; cob(II)yrinate a,c-diamide from sirohydrochlorin (anaerobic route): step 10/10.</text>
</comment>
<dbReference type="Pfam" id="PF01656">
    <property type="entry name" value="CbiA"/>
    <property type="match status" value="1"/>
</dbReference>
<keyword evidence="4 7" id="KW-0067">ATP-binding</keyword>
<dbReference type="CDD" id="cd03130">
    <property type="entry name" value="GATase1_CobB"/>
    <property type="match status" value="1"/>
</dbReference>
<evidence type="ECO:0000313" key="10">
    <source>
        <dbReference type="EMBL" id="MBM7557113.1"/>
    </source>
</evidence>
<feature type="domain" description="CobB/CobQ-like glutamine amidotransferase" evidence="9">
    <location>
        <begin position="250"/>
        <end position="441"/>
    </location>
</feature>
<evidence type="ECO:0000256" key="6">
    <source>
        <dbReference type="ARBA" id="ARBA00022962"/>
    </source>
</evidence>
<dbReference type="InterPro" id="IPR029062">
    <property type="entry name" value="Class_I_gatase-like"/>
</dbReference>
<keyword evidence="2 7" id="KW-0436">Ligase</keyword>
<evidence type="ECO:0000256" key="1">
    <source>
        <dbReference type="ARBA" id="ARBA00001946"/>
    </source>
</evidence>
<dbReference type="EMBL" id="JAFBDQ010000009">
    <property type="protein sequence ID" value="MBM7557113.1"/>
    <property type="molecule type" value="Genomic_DNA"/>
</dbReference>
<dbReference type="InterPro" id="IPR004484">
    <property type="entry name" value="CbiA/CobB_synth"/>
</dbReference>
<dbReference type="GO" id="GO:0009236">
    <property type="term" value="P:cobalamin biosynthetic process"/>
    <property type="evidence" value="ECO:0007669"/>
    <property type="project" value="UniProtKB-UniRule"/>
</dbReference>
<accession>A0A938XPK3</accession>
<reference evidence="10" key="1">
    <citation type="submission" date="2021-01" db="EMBL/GenBank/DDBJ databases">
        <title>Genomic Encyclopedia of Type Strains, Phase IV (KMG-IV): sequencing the most valuable type-strain genomes for metagenomic binning, comparative biology and taxonomic classification.</title>
        <authorList>
            <person name="Goeker M."/>
        </authorList>
    </citation>
    <scope>NUCLEOTIDE SEQUENCE</scope>
    <source>
        <strain evidence="10">DSM 23230</strain>
    </source>
</reference>